<keyword evidence="4" id="KW-1185">Reference proteome</keyword>
<evidence type="ECO:0000256" key="1">
    <source>
        <dbReference type="SAM" id="MobiDB-lite"/>
    </source>
</evidence>
<gene>
    <name evidence="3" type="ORF">GCM10022247_24520</name>
</gene>
<feature type="transmembrane region" description="Helical" evidence="2">
    <location>
        <begin position="44"/>
        <end position="65"/>
    </location>
</feature>
<proteinExistence type="predicted"/>
<dbReference type="Proteomes" id="UP001501747">
    <property type="component" value="Unassembled WGS sequence"/>
</dbReference>
<dbReference type="RefSeq" id="WP_344873881.1">
    <property type="nucleotide sequence ID" value="NZ_BAABAL010000006.1"/>
</dbReference>
<protein>
    <submittedName>
        <fullName evidence="3">Uncharacterized protein</fullName>
    </submittedName>
</protein>
<feature type="compositionally biased region" description="Low complexity" evidence="1">
    <location>
        <begin position="74"/>
        <end position="112"/>
    </location>
</feature>
<name>A0ABP7RVC0_9PSEU</name>
<comment type="caution">
    <text evidence="3">The sequence shown here is derived from an EMBL/GenBank/DDBJ whole genome shotgun (WGS) entry which is preliminary data.</text>
</comment>
<evidence type="ECO:0000313" key="3">
    <source>
        <dbReference type="EMBL" id="GAA4002765.1"/>
    </source>
</evidence>
<keyword evidence="2" id="KW-0472">Membrane</keyword>
<dbReference type="EMBL" id="BAABAL010000006">
    <property type="protein sequence ID" value="GAA4002765.1"/>
    <property type="molecule type" value="Genomic_DNA"/>
</dbReference>
<evidence type="ECO:0000256" key="2">
    <source>
        <dbReference type="SAM" id="Phobius"/>
    </source>
</evidence>
<accession>A0ABP7RVC0</accession>
<sequence>MNREFRDEDIRDLLGTVVGSEPPMNIDRASVIQAGKRSLRRRRLAAGAGVAAGVVAVALGATALAGPSALFGGPDLGPAGPGPTMTSTTGPASPETTRPPYSTTTTRTSPSTDAPAARIALPANDPKTASVLSQYNAAYSAANPLPHWAEPLPRNPRFEAADGGLRLEAELKDSQGLGAFRIEVFKTVSPSVGQPCRSASTAAVVLTCEPVDLGEMPDRRRVNGFFSAIKTAAEITHTMTMWRPDGIEIVATSTNTRLGIGGVSRAGPTLSKASLRQVVLTPGFVPW</sequence>
<evidence type="ECO:0000313" key="4">
    <source>
        <dbReference type="Proteomes" id="UP001501747"/>
    </source>
</evidence>
<keyword evidence="2" id="KW-0812">Transmembrane</keyword>
<keyword evidence="2" id="KW-1133">Transmembrane helix</keyword>
<reference evidence="4" key="1">
    <citation type="journal article" date="2019" name="Int. J. Syst. Evol. Microbiol.">
        <title>The Global Catalogue of Microorganisms (GCM) 10K type strain sequencing project: providing services to taxonomists for standard genome sequencing and annotation.</title>
        <authorList>
            <consortium name="The Broad Institute Genomics Platform"/>
            <consortium name="The Broad Institute Genome Sequencing Center for Infectious Disease"/>
            <person name="Wu L."/>
            <person name="Ma J."/>
        </authorList>
    </citation>
    <scope>NUCLEOTIDE SEQUENCE [LARGE SCALE GENOMIC DNA]</scope>
    <source>
        <strain evidence="4">JCM 17342</strain>
    </source>
</reference>
<feature type="region of interest" description="Disordered" evidence="1">
    <location>
        <begin position="74"/>
        <end position="113"/>
    </location>
</feature>
<organism evidence="3 4">
    <name type="scientific">Allokutzneria multivorans</name>
    <dbReference type="NCBI Taxonomy" id="1142134"/>
    <lineage>
        <taxon>Bacteria</taxon>
        <taxon>Bacillati</taxon>
        <taxon>Actinomycetota</taxon>
        <taxon>Actinomycetes</taxon>
        <taxon>Pseudonocardiales</taxon>
        <taxon>Pseudonocardiaceae</taxon>
        <taxon>Allokutzneria</taxon>
    </lineage>
</organism>